<dbReference type="AlphaFoldDB" id="A0A3S2NSI5"/>
<dbReference type="PANTHER" id="PTHR21222">
    <property type="entry name" value="MIT DOMAIN-CONTAINING PROTEIN 1"/>
    <property type="match status" value="1"/>
</dbReference>
<dbReference type="Pfam" id="PF16565">
    <property type="entry name" value="MIT_C"/>
    <property type="match status" value="1"/>
</dbReference>
<reference evidence="2 3" key="1">
    <citation type="submission" date="2018-11" db="EMBL/GenBank/DDBJ databases">
        <authorList>
            <person name="Lopez-Roques C."/>
            <person name="Donnadieu C."/>
            <person name="Bouchez O."/>
            <person name="Klopp C."/>
            <person name="Cabau C."/>
            <person name="Zahm M."/>
        </authorList>
    </citation>
    <scope>NUCLEOTIDE SEQUENCE [LARGE SCALE GENOMIC DNA]</scope>
    <source>
        <strain evidence="2">RS831</strain>
        <tissue evidence="2">Whole body</tissue>
    </source>
</reference>
<proteinExistence type="predicted"/>
<dbReference type="Pfam" id="PF04212">
    <property type="entry name" value="MIT"/>
    <property type="match status" value="1"/>
</dbReference>
<accession>A0A3S2NSI5</accession>
<dbReference type="Gene3D" id="3.30.870.30">
    <property type="entry name" value="MITD, C-terminal phospholipase D-like domain"/>
    <property type="match status" value="1"/>
</dbReference>
<dbReference type="InterPro" id="IPR038113">
    <property type="entry name" value="MITD1_C_sf"/>
</dbReference>
<evidence type="ECO:0000259" key="1">
    <source>
        <dbReference type="SMART" id="SM00745"/>
    </source>
</evidence>
<dbReference type="CDD" id="cd02683">
    <property type="entry name" value="MIT_1"/>
    <property type="match status" value="1"/>
</dbReference>
<sequence>MTQNHVSGMEASAVSVLKRAVELDQNGRFQESLVCYQEGIQLLMDVLKVVRDESKRGHYRERIKGYMDRAEQIKAHVNQVKEDGKYHEEIKIAEDATGYSYEVLFKPYISSTLTEVWVEDPYIRHTHQLYNFLRFCEMLLKAPCKVKQIHLLTSEDETNSSQQRSALAEMKDSLRTQGVTLDLQYSSTIHDREIRFDNGWIIKIGRGLDYFKRPKGRFSVGYCDYDLRQCQETTVDIFHTKHTKSL</sequence>
<dbReference type="InterPro" id="IPR052817">
    <property type="entry name" value="MIT_domain_contain_protein1"/>
</dbReference>
<dbReference type="PANTHER" id="PTHR21222:SF1">
    <property type="entry name" value="MIT DOMAIN-CONTAINING PROTEIN 1"/>
    <property type="match status" value="1"/>
</dbReference>
<reference evidence="2 3" key="2">
    <citation type="submission" date="2019-01" db="EMBL/GenBank/DDBJ databases">
        <title>A chromosome length genome reference of the Java medaka (oryzias javanicus).</title>
        <authorList>
            <person name="Herpin A."/>
            <person name="Takehana Y."/>
            <person name="Naruse K."/>
            <person name="Ansai S."/>
            <person name="Kawaguchi M."/>
        </authorList>
    </citation>
    <scope>NUCLEOTIDE SEQUENCE [LARGE SCALE GENOMIC DNA]</scope>
    <source>
        <strain evidence="2">RS831</strain>
        <tissue evidence="2">Whole body</tissue>
    </source>
</reference>
<dbReference type="OrthoDB" id="19553at2759"/>
<dbReference type="SMART" id="SM00745">
    <property type="entry name" value="MIT"/>
    <property type="match status" value="1"/>
</dbReference>
<protein>
    <recommendedName>
        <fullName evidence="1">MIT domain-containing protein</fullName>
    </recommendedName>
</protein>
<dbReference type="EMBL" id="CM012457">
    <property type="protein sequence ID" value="RVE58264.1"/>
    <property type="molecule type" value="Genomic_DNA"/>
</dbReference>
<dbReference type="SUPFAM" id="SSF116846">
    <property type="entry name" value="MIT domain"/>
    <property type="match status" value="1"/>
</dbReference>
<gene>
    <name evidence="2" type="ORF">OJAV_G00207440</name>
</gene>
<dbReference type="InterPro" id="IPR007330">
    <property type="entry name" value="MIT_dom"/>
</dbReference>
<dbReference type="Gene3D" id="1.20.58.80">
    <property type="entry name" value="Phosphotransferase system, lactose/cellobiose-type IIA subunit"/>
    <property type="match status" value="1"/>
</dbReference>
<name>A0A3S2NSI5_ORYJA</name>
<evidence type="ECO:0000313" key="3">
    <source>
        <dbReference type="Proteomes" id="UP000283210"/>
    </source>
</evidence>
<feature type="domain" description="MIT" evidence="1">
    <location>
        <begin position="6"/>
        <end position="84"/>
    </location>
</feature>
<dbReference type="CDD" id="cd02685">
    <property type="entry name" value="MIT_C"/>
    <property type="match status" value="1"/>
</dbReference>
<keyword evidence="3" id="KW-1185">Reference proteome</keyword>
<organism evidence="2 3">
    <name type="scientific">Oryzias javanicus</name>
    <name type="common">Javanese ricefish</name>
    <name type="synonym">Aplocheilus javanicus</name>
    <dbReference type="NCBI Taxonomy" id="123683"/>
    <lineage>
        <taxon>Eukaryota</taxon>
        <taxon>Metazoa</taxon>
        <taxon>Chordata</taxon>
        <taxon>Craniata</taxon>
        <taxon>Vertebrata</taxon>
        <taxon>Euteleostomi</taxon>
        <taxon>Actinopterygii</taxon>
        <taxon>Neopterygii</taxon>
        <taxon>Teleostei</taxon>
        <taxon>Neoteleostei</taxon>
        <taxon>Acanthomorphata</taxon>
        <taxon>Ovalentaria</taxon>
        <taxon>Atherinomorphae</taxon>
        <taxon>Beloniformes</taxon>
        <taxon>Adrianichthyidae</taxon>
        <taxon>Oryziinae</taxon>
        <taxon>Oryzias</taxon>
    </lineage>
</organism>
<dbReference type="InterPro" id="IPR036181">
    <property type="entry name" value="MIT_dom_sf"/>
</dbReference>
<evidence type="ECO:0000313" key="2">
    <source>
        <dbReference type="EMBL" id="RVE58264.1"/>
    </source>
</evidence>
<dbReference type="Proteomes" id="UP000283210">
    <property type="component" value="Chromosome 21"/>
</dbReference>
<dbReference type="InterPro" id="IPR045331">
    <property type="entry name" value="MITD1_N"/>
</dbReference>
<dbReference type="InterPro" id="IPR032341">
    <property type="entry name" value="MITD1_C"/>
</dbReference>